<reference evidence="4" key="2">
    <citation type="journal article" date="2023" name="Plants (Basel)">
        <title>Annotation of the Turnera subulata (Passifloraceae) Draft Genome Reveals the S-Locus Evolved after the Divergence of Turneroideae from Passifloroideae in a Stepwise Manner.</title>
        <authorList>
            <person name="Henning P.M."/>
            <person name="Roalson E.H."/>
            <person name="Mir W."/>
            <person name="McCubbin A.G."/>
            <person name="Shore J.S."/>
        </authorList>
    </citation>
    <scope>NUCLEOTIDE SEQUENCE</scope>
    <source>
        <strain evidence="4">F60SS</strain>
    </source>
</reference>
<proteinExistence type="inferred from homology"/>
<dbReference type="OrthoDB" id="1933717at2759"/>
<evidence type="ECO:0000313" key="5">
    <source>
        <dbReference type="Proteomes" id="UP001141552"/>
    </source>
</evidence>
<dbReference type="InterPro" id="IPR002347">
    <property type="entry name" value="SDR_fam"/>
</dbReference>
<gene>
    <name evidence="4" type="primary">MNR1</name>
    <name evidence="4" type="ORF">Tsubulata_025094</name>
</gene>
<dbReference type="AlphaFoldDB" id="A0A9Q0G9M4"/>
<name>A0A9Q0G9M4_9ROSI</name>
<evidence type="ECO:0000313" key="4">
    <source>
        <dbReference type="EMBL" id="KAJ4846154.1"/>
    </source>
</evidence>
<protein>
    <submittedName>
        <fullName evidence="4">(+)-neomenthol dehydrogenase</fullName>
    </submittedName>
</protein>
<dbReference type="PANTHER" id="PTHR43490">
    <property type="entry name" value="(+)-NEOMENTHOL DEHYDROGENASE"/>
    <property type="match status" value="1"/>
</dbReference>
<accession>A0A9Q0G9M4</accession>
<reference evidence="4" key="1">
    <citation type="submission" date="2022-02" db="EMBL/GenBank/DDBJ databases">
        <authorList>
            <person name="Henning P.M."/>
            <person name="McCubbin A.G."/>
            <person name="Shore J.S."/>
        </authorList>
    </citation>
    <scope>NUCLEOTIDE SEQUENCE</scope>
    <source>
        <strain evidence="4">F60SS</strain>
        <tissue evidence="4">Leaves</tissue>
    </source>
</reference>
<comment type="caution">
    <text evidence="4">The sequence shown here is derived from an EMBL/GenBank/DDBJ whole genome shotgun (WGS) entry which is preliminary data.</text>
</comment>
<dbReference type="PROSITE" id="PS00061">
    <property type="entry name" value="ADH_SHORT"/>
    <property type="match status" value="1"/>
</dbReference>
<comment type="similarity">
    <text evidence="1">Belongs to the short-chain dehydrogenases/reductases (SDR) family.</text>
</comment>
<dbReference type="Proteomes" id="UP001141552">
    <property type="component" value="Unassembled WGS sequence"/>
</dbReference>
<keyword evidence="3" id="KW-0560">Oxidoreductase</keyword>
<dbReference type="GO" id="GO:0016491">
    <property type="term" value="F:oxidoreductase activity"/>
    <property type="evidence" value="ECO:0007669"/>
    <property type="project" value="UniProtKB-KW"/>
</dbReference>
<dbReference type="InterPro" id="IPR020904">
    <property type="entry name" value="Sc_DH/Rdtase_CS"/>
</dbReference>
<keyword evidence="2" id="KW-0521">NADP</keyword>
<evidence type="ECO:0000256" key="2">
    <source>
        <dbReference type="ARBA" id="ARBA00022857"/>
    </source>
</evidence>
<dbReference type="GO" id="GO:0016020">
    <property type="term" value="C:membrane"/>
    <property type="evidence" value="ECO:0007669"/>
    <property type="project" value="TreeGrafter"/>
</dbReference>
<dbReference type="SUPFAM" id="SSF51735">
    <property type="entry name" value="NAD(P)-binding Rossmann-fold domains"/>
    <property type="match status" value="1"/>
</dbReference>
<dbReference type="PANTHER" id="PTHR43490:SF119">
    <property type="entry name" value="SHORT-CHAIN DEHYDROGENASE_REDUCTASE"/>
    <property type="match status" value="1"/>
</dbReference>
<dbReference type="PRINTS" id="PR00081">
    <property type="entry name" value="GDHRDH"/>
</dbReference>
<evidence type="ECO:0000256" key="1">
    <source>
        <dbReference type="ARBA" id="ARBA00006484"/>
    </source>
</evidence>
<organism evidence="4 5">
    <name type="scientific">Turnera subulata</name>
    <dbReference type="NCBI Taxonomy" id="218843"/>
    <lineage>
        <taxon>Eukaryota</taxon>
        <taxon>Viridiplantae</taxon>
        <taxon>Streptophyta</taxon>
        <taxon>Embryophyta</taxon>
        <taxon>Tracheophyta</taxon>
        <taxon>Spermatophyta</taxon>
        <taxon>Magnoliopsida</taxon>
        <taxon>eudicotyledons</taxon>
        <taxon>Gunneridae</taxon>
        <taxon>Pentapetalae</taxon>
        <taxon>rosids</taxon>
        <taxon>fabids</taxon>
        <taxon>Malpighiales</taxon>
        <taxon>Passifloraceae</taxon>
        <taxon>Turnera</taxon>
    </lineage>
</organism>
<evidence type="ECO:0000256" key="3">
    <source>
        <dbReference type="ARBA" id="ARBA00023002"/>
    </source>
</evidence>
<dbReference type="InterPro" id="IPR036291">
    <property type="entry name" value="NAD(P)-bd_dom_sf"/>
</dbReference>
<dbReference type="EMBL" id="JAKUCV010001497">
    <property type="protein sequence ID" value="KAJ4846154.1"/>
    <property type="molecule type" value="Genomic_DNA"/>
</dbReference>
<sequence>MVEAFVPLLQLSDSPRIVNVSSTGGLLKNVRNEWAKGLLDDVGSLTEGRVDQVVNEFLKDFKEGSTRAKGWPSHISAYVISKASMNAYTRILAKRHPNFCVNCISPGLCMTDMTANVGPLTAAEGAATVVRLALLPNGGPSGCFFDRTEVSSF</sequence>
<keyword evidence="5" id="KW-1185">Reference proteome</keyword>
<dbReference type="Gene3D" id="3.40.50.720">
    <property type="entry name" value="NAD(P)-binding Rossmann-like Domain"/>
    <property type="match status" value="1"/>
</dbReference>